<keyword evidence="2" id="KW-1185">Reference proteome</keyword>
<name>A0A384JFU9_BOTFB</name>
<dbReference type="OrthoDB" id="3766406at2759"/>
<accession>A0A384JFU9</accession>
<dbReference type="SUPFAM" id="SSF81383">
    <property type="entry name" value="F-box domain"/>
    <property type="match status" value="1"/>
</dbReference>
<organism evidence="1 2">
    <name type="scientific">Botryotinia fuckeliana (strain B05.10)</name>
    <name type="common">Noble rot fungus</name>
    <name type="synonym">Botrytis cinerea</name>
    <dbReference type="NCBI Taxonomy" id="332648"/>
    <lineage>
        <taxon>Eukaryota</taxon>
        <taxon>Fungi</taxon>
        <taxon>Dikarya</taxon>
        <taxon>Ascomycota</taxon>
        <taxon>Pezizomycotina</taxon>
        <taxon>Leotiomycetes</taxon>
        <taxon>Helotiales</taxon>
        <taxon>Sclerotiniaceae</taxon>
        <taxon>Botrytis</taxon>
    </lineage>
</organism>
<dbReference type="EMBL" id="CP009808">
    <property type="protein sequence ID" value="ATZ49287.1"/>
    <property type="molecule type" value="Genomic_DNA"/>
</dbReference>
<gene>
    <name evidence="1" type="ORF">BCIN_04g04560</name>
</gene>
<reference evidence="1 2" key="3">
    <citation type="journal article" date="2017" name="Mol. Plant Pathol.">
        <title>A gapless genome sequence of the fungus Botrytis cinerea.</title>
        <authorList>
            <person name="Van Kan J.A."/>
            <person name="Stassen J.H."/>
            <person name="Mosbach A."/>
            <person name="Van Der Lee T.A."/>
            <person name="Faino L."/>
            <person name="Farmer A.D."/>
            <person name="Papasotiriou D.G."/>
            <person name="Zhou S."/>
            <person name="Seidl M.F."/>
            <person name="Cottam E."/>
            <person name="Edel D."/>
            <person name="Hahn M."/>
            <person name="Schwartz D.C."/>
            <person name="Dietrich R.A."/>
            <person name="Widdison S."/>
            <person name="Scalliet G."/>
        </authorList>
    </citation>
    <scope>NUCLEOTIDE SEQUENCE [LARGE SCALE GENOMIC DNA]</scope>
    <source>
        <strain evidence="1 2">B05.10</strain>
    </source>
</reference>
<reference evidence="1 2" key="2">
    <citation type="journal article" date="2012" name="Eukaryot. Cell">
        <title>Genome update of Botrytis cinerea strains B05.10 and T4.</title>
        <authorList>
            <person name="Staats M."/>
            <person name="van Kan J.A."/>
        </authorList>
    </citation>
    <scope>NUCLEOTIDE SEQUENCE [LARGE SCALE GENOMIC DNA]</scope>
    <source>
        <strain evidence="1 2">B05.10</strain>
    </source>
</reference>
<proteinExistence type="predicted"/>
<dbReference type="InterPro" id="IPR036047">
    <property type="entry name" value="F-box-like_dom_sf"/>
</dbReference>
<dbReference type="GeneID" id="36394120"/>
<dbReference type="AlphaFoldDB" id="A0A384JFU9"/>
<protein>
    <recommendedName>
        <fullName evidence="3">F-box domain-containing protein</fullName>
    </recommendedName>
</protein>
<reference evidence="1 2" key="1">
    <citation type="journal article" date="2011" name="PLoS Genet.">
        <title>Genomic analysis of the necrotrophic fungal pathogens Sclerotinia sclerotiorum and Botrytis cinerea.</title>
        <authorList>
            <person name="Amselem J."/>
            <person name="Cuomo C.A."/>
            <person name="van Kan J.A."/>
            <person name="Viaud M."/>
            <person name="Benito E.P."/>
            <person name="Couloux A."/>
            <person name="Coutinho P.M."/>
            <person name="de Vries R.P."/>
            <person name="Dyer P.S."/>
            <person name="Fillinger S."/>
            <person name="Fournier E."/>
            <person name="Gout L."/>
            <person name="Hahn M."/>
            <person name="Kohn L."/>
            <person name="Lapalu N."/>
            <person name="Plummer K.M."/>
            <person name="Pradier J.M."/>
            <person name="Quevillon E."/>
            <person name="Sharon A."/>
            <person name="Simon A."/>
            <person name="ten Have A."/>
            <person name="Tudzynski B."/>
            <person name="Tudzynski P."/>
            <person name="Wincker P."/>
            <person name="Andrew M."/>
            <person name="Anthouard V."/>
            <person name="Beever R.E."/>
            <person name="Beffa R."/>
            <person name="Benoit I."/>
            <person name="Bouzid O."/>
            <person name="Brault B."/>
            <person name="Chen Z."/>
            <person name="Choquer M."/>
            <person name="Collemare J."/>
            <person name="Cotton P."/>
            <person name="Danchin E.G."/>
            <person name="Da Silva C."/>
            <person name="Gautier A."/>
            <person name="Giraud C."/>
            <person name="Giraud T."/>
            <person name="Gonzalez C."/>
            <person name="Grossetete S."/>
            <person name="Guldener U."/>
            <person name="Henrissat B."/>
            <person name="Howlett B.J."/>
            <person name="Kodira C."/>
            <person name="Kretschmer M."/>
            <person name="Lappartient A."/>
            <person name="Leroch M."/>
            <person name="Levis C."/>
            <person name="Mauceli E."/>
            <person name="Neuveglise C."/>
            <person name="Oeser B."/>
            <person name="Pearson M."/>
            <person name="Poulain J."/>
            <person name="Poussereau N."/>
            <person name="Quesneville H."/>
            <person name="Rascle C."/>
            <person name="Schumacher J."/>
            <person name="Segurens B."/>
            <person name="Sexton A."/>
            <person name="Silva E."/>
            <person name="Sirven C."/>
            <person name="Soanes D.M."/>
            <person name="Talbot N.J."/>
            <person name="Templeton M."/>
            <person name="Yandava C."/>
            <person name="Yarden O."/>
            <person name="Zeng Q."/>
            <person name="Rollins J.A."/>
            <person name="Lebrun M.H."/>
            <person name="Dickman M."/>
        </authorList>
    </citation>
    <scope>NUCLEOTIDE SEQUENCE [LARGE SCALE GENOMIC DNA]</scope>
    <source>
        <strain evidence="1 2">B05.10</strain>
    </source>
</reference>
<sequence length="425" mass="48784">MDPLETGFLDRYQRDKKVDLTIINSITNPLHPLKPRPIQSQIPKLPRTPRSTFLRTFMITPRLLPIASPIFPQTCHLAKLPEEIFCIIKGFLPPSSAVLLALTCTEFLEAIGSDPFKALARDRFEKYVLLWSIAKELPRQSVCHSCNRLHNNEIALRSYRDGRNGCRESQERHEDLECRLVIRLDWDYKELLDGNSSPRIFNMAMKHSLHYPDCEDFLNALSGECTAEGNLLGWVKESQTDCRIFRGSFVHRTQMAWITATDNQTPFGLTLEQCAHTRLCYVDRVIYTKSYGLSRDDDDAESQSVLFDCDSPEITLDLVKCRRCSTQCQLTMKPLAAKGSGIAIYITRWADLGSGTLDEKWQRYFQRGRFEFKYQQQPDGLFLSSAFENDGGFRSKIEDQRYASLFHSSDPKEPVIDKHYLVSSG</sequence>
<evidence type="ECO:0000313" key="1">
    <source>
        <dbReference type="EMBL" id="ATZ49287.1"/>
    </source>
</evidence>
<dbReference type="Proteomes" id="UP000001798">
    <property type="component" value="Chromosome 4"/>
</dbReference>
<dbReference type="KEGG" id="bfu:BCIN_04g04560"/>
<evidence type="ECO:0008006" key="3">
    <source>
        <dbReference type="Google" id="ProtNLM"/>
    </source>
</evidence>
<evidence type="ECO:0000313" key="2">
    <source>
        <dbReference type="Proteomes" id="UP000001798"/>
    </source>
</evidence>
<dbReference type="RefSeq" id="XP_024548380.1">
    <property type="nucleotide sequence ID" value="XM_024692601.1"/>
</dbReference>
<dbReference type="VEuPathDB" id="FungiDB:Bcin04g04560"/>